<organism evidence="1">
    <name type="scientific">marine metagenome</name>
    <dbReference type="NCBI Taxonomy" id="408172"/>
    <lineage>
        <taxon>unclassified sequences</taxon>
        <taxon>metagenomes</taxon>
        <taxon>ecological metagenomes</taxon>
    </lineage>
</organism>
<feature type="non-terminal residue" evidence="1">
    <location>
        <position position="54"/>
    </location>
</feature>
<evidence type="ECO:0000313" key="1">
    <source>
        <dbReference type="EMBL" id="SVB79775.1"/>
    </source>
</evidence>
<dbReference type="AlphaFoldDB" id="A0A382GY61"/>
<name>A0A382GY61_9ZZZZ</name>
<proteinExistence type="predicted"/>
<sequence>MARVNITRGPALISGVHPKSFLGGFIEGTTQDDVELIPGVGISFSHGGIIGQQT</sequence>
<reference evidence="1" key="1">
    <citation type="submission" date="2018-05" db="EMBL/GenBank/DDBJ databases">
        <authorList>
            <person name="Lanie J.A."/>
            <person name="Ng W.-L."/>
            <person name="Kazmierczak K.M."/>
            <person name="Andrzejewski T.M."/>
            <person name="Davidsen T.M."/>
            <person name="Wayne K.J."/>
            <person name="Tettelin H."/>
            <person name="Glass J.I."/>
            <person name="Rusch D."/>
            <person name="Podicherti R."/>
            <person name="Tsui H.-C.T."/>
            <person name="Winkler M.E."/>
        </authorList>
    </citation>
    <scope>NUCLEOTIDE SEQUENCE</scope>
</reference>
<dbReference type="EMBL" id="UINC01058004">
    <property type="protein sequence ID" value="SVB79775.1"/>
    <property type="molecule type" value="Genomic_DNA"/>
</dbReference>
<accession>A0A382GY61</accession>
<protein>
    <submittedName>
        <fullName evidence="1">Uncharacterized protein</fullName>
    </submittedName>
</protein>
<gene>
    <name evidence="1" type="ORF">METZ01_LOCUS232629</name>
</gene>